<dbReference type="InterPro" id="IPR009959">
    <property type="entry name" value="Cyclase_SnoaL-like"/>
</dbReference>
<dbReference type="AlphaFoldDB" id="A0A917L2A6"/>
<evidence type="ECO:0000313" key="2">
    <source>
        <dbReference type="Proteomes" id="UP000661507"/>
    </source>
</evidence>
<evidence type="ECO:0008006" key="3">
    <source>
        <dbReference type="Google" id="ProtNLM"/>
    </source>
</evidence>
<dbReference type="Proteomes" id="UP000661507">
    <property type="component" value="Unassembled WGS sequence"/>
</dbReference>
<accession>A0A917L2A6</accession>
<evidence type="ECO:0000313" key="1">
    <source>
        <dbReference type="EMBL" id="GGJ41154.1"/>
    </source>
</evidence>
<dbReference type="InterPro" id="IPR032710">
    <property type="entry name" value="NTF2-like_dom_sf"/>
</dbReference>
<gene>
    <name evidence="1" type="ORF">GCM10011320_55940</name>
</gene>
<reference evidence="1" key="2">
    <citation type="submission" date="2020-09" db="EMBL/GenBank/DDBJ databases">
        <authorList>
            <person name="Sun Q."/>
            <person name="Zhou Y."/>
        </authorList>
    </citation>
    <scope>NUCLEOTIDE SEQUENCE</scope>
    <source>
        <strain evidence="1">CGMCC 1.3617</strain>
    </source>
</reference>
<dbReference type="Pfam" id="PF07366">
    <property type="entry name" value="SnoaL"/>
    <property type="match status" value="1"/>
</dbReference>
<dbReference type="EMBL" id="BMKW01000020">
    <property type="protein sequence ID" value="GGJ41154.1"/>
    <property type="molecule type" value="Genomic_DNA"/>
</dbReference>
<reference evidence="1" key="1">
    <citation type="journal article" date="2014" name="Int. J. Syst. Evol. Microbiol.">
        <title>Complete genome sequence of Corynebacterium casei LMG S-19264T (=DSM 44701T), isolated from a smear-ripened cheese.</title>
        <authorList>
            <consortium name="US DOE Joint Genome Institute (JGI-PGF)"/>
            <person name="Walter F."/>
            <person name="Albersmeier A."/>
            <person name="Kalinowski J."/>
            <person name="Ruckert C."/>
        </authorList>
    </citation>
    <scope>NUCLEOTIDE SEQUENCE</scope>
    <source>
        <strain evidence="1">CGMCC 1.3617</strain>
    </source>
</reference>
<comment type="caution">
    <text evidence="1">The sequence shown here is derived from an EMBL/GenBank/DDBJ whole genome shotgun (WGS) entry which is preliminary data.</text>
</comment>
<keyword evidence="2" id="KW-1185">Reference proteome</keyword>
<proteinExistence type="predicted"/>
<dbReference type="SUPFAM" id="SSF54427">
    <property type="entry name" value="NTF2-like"/>
    <property type="match status" value="1"/>
</dbReference>
<dbReference type="RefSeq" id="WP_188973095.1">
    <property type="nucleotide sequence ID" value="NZ_BMKW01000020.1"/>
</dbReference>
<protein>
    <recommendedName>
        <fullName evidence="3">Polyketide cyclase</fullName>
    </recommendedName>
</protein>
<dbReference type="Gene3D" id="3.10.450.50">
    <property type="match status" value="1"/>
</dbReference>
<sequence>MANITDTARAFFDAVETGKGWAAASAHCTPDATFAAQAEPLTEIKSLQAYAEWMRGLLTFIPDGRYEVRSFATDAERSSVCAYAVFAGTHSADGGPCPPTGKSTRTDYVYVMEFAGGKIRHMTKIWNAGWAMRELGWM</sequence>
<organism evidence="1 2">
    <name type="scientific">Neoroseomonas lacus</name>
    <dbReference type="NCBI Taxonomy" id="287609"/>
    <lineage>
        <taxon>Bacteria</taxon>
        <taxon>Pseudomonadati</taxon>
        <taxon>Pseudomonadota</taxon>
        <taxon>Alphaproteobacteria</taxon>
        <taxon>Acetobacterales</taxon>
        <taxon>Acetobacteraceae</taxon>
        <taxon>Neoroseomonas</taxon>
    </lineage>
</organism>
<dbReference type="GO" id="GO:0030638">
    <property type="term" value="P:polyketide metabolic process"/>
    <property type="evidence" value="ECO:0007669"/>
    <property type="project" value="InterPro"/>
</dbReference>
<name>A0A917L2A6_9PROT</name>